<reference evidence="1" key="1">
    <citation type="submission" date="2013-07" db="EMBL/GenBank/DDBJ databases">
        <title>The genome of an arbuscular mycorrhizal fungus provides insights into the evolution of the oldest plant symbiosis.</title>
        <authorList>
            <consortium name="DOE Joint Genome Institute"/>
            <person name="Tisserant E."/>
            <person name="Malbreil M."/>
            <person name="Kuo A."/>
            <person name="Kohler A."/>
            <person name="Symeonidi A."/>
            <person name="Balestrini R."/>
            <person name="Charron P."/>
            <person name="Duensing N."/>
            <person name="Frei-dit-Frey N."/>
            <person name="Gianinazzi-Pearson V."/>
            <person name="Gilbert B."/>
            <person name="Handa Y."/>
            <person name="Hijri M."/>
            <person name="Kaul R."/>
            <person name="Kawaguchi M."/>
            <person name="Krajinski F."/>
            <person name="Lammers P."/>
            <person name="Lapierre D."/>
            <person name="Masclaux F.G."/>
            <person name="Murat C."/>
            <person name="Morin E."/>
            <person name="Ndikumana S."/>
            <person name="Pagni M."/>
            <person name="Petitpierre D."/>
            <person name="Requena N."/>
            <person name="Rosikiewicz P."/>
            <person name="Riley R."/>
            <person name="Saito K."/>
            <person name="San Clemente H."/>
            <person name="Shapiro H."/>
            <person name="van Tuinen D."/>
            <person name="Becard G."/>
            <person name="Bonfante P."/>
            <person name="Paszkowski U."/>
            <person name="Shachar-Hill Y."/>
            <person name="Young J.P."/>
            <person name="Sanders I.R."/>
            <person name="Henrissat B."/>
            <person name="Rensing S.A."/>
            <person name="Grigoriev I.V."/>
            <person name="Corradi N."/>
            <person name="Roux C."/>
            <person name="Martin F."/>
        </authorList>
    </citation>
    <scope>NUCLEOTIDE SEQUENCE</scope>
    <source>
        <strain evidence="1">DAOM 197198</strain>
    </source>
</reference>
<dbReference type="AlphaFoldDB" id="U9TNS4"/>
<sequence>MCYATAHEKLKLLLSMIINPMGKKRRFIDNYYWNSTAWTQLSIWNDYLCKIGLANADCKIAIFTDVLQARFKLSKLCIFDSSGATSEIT</sequence>
<proteinExistence type="predicted"/>
<dbReference type="HOGENOM" id="CLU_2455900_0_0_1"/>
<accession>U9TNS4</accession>
<evidence type="ECO:0000313" key="1">
    <source>
        <dbReference type="EMBL" id="ESA09067.1"/>
    </source>
</evidence>
<organism evidence="1">
    <name type="scientific">Rhizophagus irregularis (strain DAOM 181602 / DAOM 197198 / MUCL 43194)</name>
    <name type="common">Arbuscular mycorrhizal fungus</name>
    <name type="synonym">Glomus intraradices</name>
    <dbReference type="NCBI Taxonomy" id="747089"/>
    <lineage>
        <taxon>Eukaryota</taxon>
        <taxon>Fungi</taxon>
        <taxon>Fungi incertae sedis</taxon>
        <taxon>Mucoromycota</taxon>
        <taxon>Glomeromycotina</taxon>
        <taxon>Glomeromycetes</taxon>
        <taxon>Glomerales</taxon>
        <taxon>Glomeraceae</taxon>
        <taxon>Rhizophagus</taxon>
    </lineage>
</organism>
<gene>
    <name evidence="1" type="ORF">GLOINDRAFT_30972</name>
</gene>
<protein>
    <submittedName>
        <fullName evidence="1">Uncharacterized protein</fullName>
    </submittedName>
</protein>
<name>U9TNS4_RHIID</name>
<dbReference type="EMBL" id="KI288510">
    <property type="protein sequence ID" value="ESA09067.1"/>
    <property type="molecule type" value="Genomic_DNA"/>
</dbReference>